<sequence length="168" mass="18839">MNLALAVLVLVTLERLAELWLARRNTERLIARGGMEVAPEHYPLIVALHAAWLGGLWWLGWDQTVHFGWLAVFVGLQFLRAWVLATLGKRWTTRIIIVPGEALVRAGPYRFLSHPNYAVVIGEIAVLPLVFGLPWYALAFSALNALVLVIRIRAENTALASKRARSLR</sequence>
<evidence type="ECO:0000256" key="5">
    <source>
        <dbReference type="SAM" id="Phobius"/>
    </source>
</evidence>
<feature type="transmembrane region" description="Helical" evidence="5">
    <location>
        <begin position="67"/>
        <end position="85"/>
    </location>
</feature>
<feature type="transmembrane region" description="Helical" evidence="5">
    <location>
        <begin position="41"/>
        <end position="60"/>
    </location>
</feature>
<evidence type="ECO:0000256" key="2">
    <source>
        <dbReference type="ARBA" id="ARBA00022692"/>
    </source>
</evidence>
<dbReference type="GO" id="GO:0004671">
    <property type="term" value="F:protein C-terminal S-isoprenylcysteine carboxyl O-methyltransferase activity"/>
    <property type="evidence" value="ECO:0007669"/>
    <property type="project" value="InterPro"/>
</dbReference>
<organism evidence="6 7">
    <name type="scientific">Microvirga alba</name>
    <dbReference type="NCBI Taxonomy" id="2791025"/>
    <lineage>
        <taxon>Bacteria</taxon>
        <taxon>Pseudomonadati</taxon>
        <taxon>Pseudomonadota</taxon>
        <taxon>Alphaproteobacteria</taxon>
        <taxon>Hyphomicrobiales</taxon>
        <taxon>Methylobacteriaceae</taxon>
        <taxon>Microvirga</taxon>
    </lineage>
</organism>
<dbReference type="InterPro" id="IPR052527">
    <property type="entry name" value="Metal_cation-efflux_comp"/>
</dbReference>
<gene>
    <name evidence="6" type="ORF">I2H38_12060</name>
</gene>
<evidence type="ECO:0000313" key="7">
    <source>
        <dbReference type="Proteomes" id="UP000599312"/>
    </source>
</evidence>
<evidence type="ECO:0000256" key="1">
    <source>
        <dbReference type="ARBA" id="ARBA00004141"/>
    </source>
</evidence>
<dbReference type="PANTHER" id="PTHR43847:SF1">
    <property type="entry name" value="BLL3993 PROTEIN"/>
    <property type="match status" value="1"/>
</dbReference>
<keyword evidence="2 5" id="KW-0812">Transmembrane</keyword>
<evidence type="ECO:0000256" key="3">
    <source>
        <dbReference type="ARBA" id="ARBA00022989"/>
    </source>
</evidence>
<dbReference type="PANTHER" id="PTHR43847">
    <property type="entry name" value="BLL3993 PROTEIN"/>
    <property type="match status" value="1"/>
</dbReference>
<comment type="caution">
    <text evidence="6">The sequence shown here is derived from an EMBL/GenBank/DDBJ whole genome shotgun (WGS) entry which is preliminary data.</text>
</comment>
<proteinExistence type="predicted"/>
<evidence type="ECO:0000313" key="6">
    <source>
        <dbReference type="EMBL" id="MBF9234114.1"/>
    </source>
</evidence>
<accession>A0A931BR33</accession>
<comment type="subcellular location">
    <subcellularLocation>
        <location evidence="1">Membrane</location>
        <topology evidence="1">Multi-pass membrane protein</topology>
    </subcellularLocation>
</comment>
<keyword evidence="4 5" id="KW-0472">Membrane</keyword>
<reference evidence="6" key="1">
    <citation type="submission" date="2020-11" db="EMBL/GenBank/DDBJ databases">
        <authorList>
            <person name="Kim M.K."/>
        </authorList>
    </citation>
    <scope>NUCLEOTIDE SEQUENCE</scope>
    <source>
        <strain evidence="6">BT350</strain>
    </source>
</reference>
<dbReference type="AlphaFoldDB" id="A0A931BR33"/>
<evidence type="ECO:0008006" key="8">
    <source>
        <dbReference type="Google" id="ProtNLM"/>
    </source>
</evidence>
<evidence type="ECO:0000256" key="4">
    <source>
        <dbReference type="ARBA" id="ARBA00023136"/>
    </source>
</evidence>
<dbReference type="RefSeq" id="WP_196272107.1">
    <property type="nucleotide sequence ID" value="NZ_JADQDO010000005.1"/>
</dbReference>
<dbReference type="Gene3D" id="1.20.120.1630">
    <property type="match status" value="1"/>
</dbReference>
<dbReference type="GO" id="GO:0016020">
    <property type="term" value="C:membrane"/>
    <property type="evidence" value="ECO:0007669"/>
    <property type="project" value="UniProtKB-SubCell"/>
</dbReference>
<protein>
    <recommendedName>
        <fullName evidence="8">Isoprenylcysteine carboxyl methyltransferase</fullName>
    </recommendedName>
</protein>
<dbReference type="Pfam" id="PF04140">
    <property type="entry name" value="ICMT"/>
    <property type="match status" value="1"/>
</dbReference>
<keyword evidence="3 5" id="KW-1133">Transmembrane helix</keyword>
<name>A0A931BR33_9HYPH</name>
<dbReference type="EMBL" id="JADQDO010000005">
    <property type="protein sequence ID" value="MBF9234114.1"/>
    <property type="molecule type" value="Genomic_DNA"/>
</dbReference>
<dbReference type="Proteomes" id="UP000599312">
    <property type="component" value="Unassembled WGS sequence"/>
</dbReference>
<dbReference type="InterPro" id="IPR007269">
    <property type="entry name" value="ICMT_MeTrfase"/>
</dbReference>
<keyword evidence="7" id="KW-1185">Reference proteome</keyword>